<accession>A0ACC2N8U2</accession>
<keyword evidence="2" id="KW-1185">Reference proteome</keyword>
<proteinExistence type="predicted"/>
<protein>
    <submittedName>
        <fullName evidence="1">Uncharacterized protein</fullName>
    </submittedName>
</protein>
<sequence>MSTTRRWRQRRPHWKCFPARGENVDQPLDLAPASTRRQPPAQGEILPPAPRPMLARPSSTRGNQPEQDVYGNVPLRTSAAEYQRLAAETLNGYAAPSTSPPSAQPVLRVETYDLPEVTKGALQVVQVNQQWTNAVSFNAMVVPTPEPPAWARSPNAPTTGAVLMNLDAQQQQHVPEQTDDLDHFLSSVTA</sequence>
<organism evidence="1 2">
    <name type="scientific">Eretmocerus hayati</name>
    <dbReference type="NCBI Taxonomy" id="131215"/>
    <lineage>
        <taxon>Eukaryota</taxon>
        <taxon>Metazoa</taxon>
        <taxon>Ecdysozoa</taxon>
        <taxon>Arthropoda</taxon>
        <taxon>Hexapoda</taxon>
        <taxon>Insecta</taxon>
        <taxon>Pterygota</taxon>
        <taxon>Neoptera</taxon>
        <taxon>Endopterygota</taxon>
        <taxon>Hymenoptera</taxon>
        <taxon>Apocrita</taxon>
        <taxon>Proctotrupomorpha</taxon>
        <taxon>Chalcidoidea</taxon>
        <taxon>Aphelinidae</taxon>
        <taxon>Aphelininae</taxon>
        <taxon>Eretmocerus</taxon>
    </lineage>
</organism>
<evidence type="ECO:0000313" key="2">
    <source>
        <dbReference type="Proteomes" id="UP001239111"/>
    </source>
</evidence>
<dbReference type="EMBL" id="CM056744">
    <property type="protein sequence ID" value="KAJ8666075.1"/>
    <property type="molecule type" value="Genomic_DNA"/>
</dbReference>
<gene>
    <name evidence="1" type="ORF">QAD02_007737</name>
</gene>
<name>A0ACC2N8U2_9HYME</name>
<dbReference type="Proteomes" id="UP001239111">
    <property type="component" value="Chromosome 4"/>
</dbReference>
<comment type="caution">
    <text evidence="1">The sequence shown here is derived from an EMBL/GenBank/DDBJ whole genome shotgun (WGS) entry which is preliminary data.</text>
</comment>
<reference evidence="1" key="1">
    <citation type="submission" date="2023-04" db="EMBL/GenBank/DDBJ databases">
        <title>A chromosome-level genome assembly of the parasitoid wasp Eretmocerus hayati.</title>
        <authorList>
            <person name="Zhong Y."/>
            <person name="Liu S."/>
            <person name="Liu Y."/>
        </authorList>
    </citation>
    <scope>NUCLEOTIDE SEQUENCE</scope>
    <source>
        <strain evidence="1">ZJU_SS_LIU_2023</strain>
    </source>
</reference>
<evidence type="ECO:0000313" key="1">
    <source>
        <dbReference type="EMBL" id="KAJ8666075.1"/>
    </source>
</evidence>